<dbReference type="AlphaFoldDB" id="A0A813I4E7"/>
<name>A0A813I4E7_POLGL</name>
<feature type="coiled-coil region" evidence="1">
    <location>
        <begin position="467"/>
        <end position="501"/>
    </location>
</feature>
<evidence type="ECO:0000256" key="2">
    <source>
        <dbReference type="SAM" id="MobiDB-lite"/>
    </source>
</evidence>
<feature type="region of interest" description="Disordered" evidence="2">
    <location>
        <begin position="55"/>
        <end position="104"/>
    </location>
</feature>
<dbReference type="SUPFAM" id="SSF100934">
    <property type="entry name" value="Heat shock protein 70kD (HSP70), C-terminal subdomain"/>
    <property type="match status" value="2"/>
</dbReference>
<organism evidence="3 4">
    <name type="scientific">Polarella glacialis</name>
    <name type="common">Dinoflagellate</name>
    <dbReference type="NCBI Taxonomy" id="89957"/>
    <lineage>
        <taxon>Eukaryota</taxon>
        <taxon>Sar</taxon>
        <taxon>Alveolata</taxon>
        <taxon>Dinophyceae</taxon>
        <taxon>Suessiales</taxon>
        <taxon>Suessiaceae</taxon>
        <taxon>Polarella</taxon>
    </lineage>
</organism>
<feature type="region of interest" description="Disordered" evidence="2">
    <location>
        <begin position="1"/>
        <end position="21"/>
    </location>
</feature>
<feature type="non-terminal residue" evidence="3">
    <location>
        <position position="1"/>
    </location>
</feature>
<feature type="compositionally biased region" description="Basic and acidic residues" evidence="2">
    <location>
        <begin position="82"/>
        <end position="104"/>
    </location>
</feature>
<evidence type="ECO:0000256" key="1">
    <source>
        <dbReference type="SAM" id="Coils"/>
    </source>
</evidence>
<gene>
    <name evidence="3" type="ORF">PGLA2088_LOCUS3203</name>
</gene>
<accession>A0A813I4E7</accession>
<proteinExistence type="predicted"/>
<protein>
    <submittedName>
        <fullName evidence="3">Uncharacterized protein</fullName>
    </submittedName>
</protein>
<dbReference type="Gene3D" id="1.20.1270.10">
    <property type="match status" value="4"/>
</dbReference>
<sequence length="598" mass="64777">SVAREAEKDRGEDETNRGKVESRNGLAKCRFTIRNTVNEEKLKDKFEKEYQAAGGVGLPEAGLPGGCRGDTSAGGAGSSIGDEVKSVAWEAEKDRGEDETNRGKVESENGLVKCCFTMRDTVNEEKLRYGLEAFDKEKEECENKQKEIEGVLLPMVRKRYQADGGAGIPQGCLYGGGRGATRDGGAGTSVVEEANSVAREVEKFRSEDETNEGKVERRNGLEKCCFAVSDTMNEEKLRNEFETADKVKDEFENKRKKSEGDEHPILRKGYQAASTIGEAVNSVAREAEKVRGGDETNLGKVESKNGLEKYCFTMRSTKSEEKLRDEAVEEEKDEYESQQKETEGGAYPVKRKGYKAAGGAGVPQGGLSGGCAGAADAGGLGSSTVKEANSEAREAERVKNEDETSKGKIESRNGSVRCCLTRRNTMNEEKLRGKLVYLVAFFLQTAMGVGEVCGSELETSEQSQAAALACEALLWEAQEEAEELRRRNKDLQDGYAGALQAVSQWVGFLHNVWGPGGLAAYDNTNLKLSSGELEAHCLEAAKPGRTALEALIKPKLACEGNVAHRLAERLANLEKENERLLGAIQPVAAIPAVPAVGQ</sequence>
<reference evidence="3" key="1">
    <citation type="submission" date="2021-02" db="EMBL/GenBank/DDBJ databases">
        <authorList>
            <person name="Dougan E. K."/>
            <person name="Rhodes N."/>
            <person name="Thang M."/>
            <person name="Chan C."/>
        </authorList>
    </citation>
    <scope>NUCLEOTIDE SEQUENCE</scope>
</reference>
<dbReference type="Proteomes" id="UP000626109">
    <property type="component" value="Unassembled WGS sequence"/>
</dbReference>
<feature type="compositionally biased region" description="Gly residues" evidence="2">
    <location>
        <begin position="63"/>
        <end position="78"/>
    </location>
</feature>
<evidence type="ECO:0000313" key="3">
    <source>
        <dbReference type="EMBL" id="CAE8644607.1"/>
    </source>
</evidence>
<dbReference type="EMBL" id="CAJNNW010002744">
    <property type="protein sequence ID" value="CAE8644607.1"/>
    <property type="molecule type" value="Genomic_DNA"/>
</dbReference>
<dbReference type="InterPro" id="IPR029048">
    <property type="entry name" value="HSP70_C_sf"/>
</dbReference>
<feature type="region of interest" description="Disordered" evidence="2">
    <location>
        <begin position="389"/>
        <end position="408"/>
    </location>
</feature>
<evidence type="ECO:0000313" key="4">
    <source>
        <dbReference type="Proteomes" id="UP000626109"/>
    </source>
</evidence>
<feature type="region of interest" description="Disordered" evidence="2">
    <location>
        <begin position="318"/>
        <end position="346"/>
    </location>
</feature>
<keyword evidence="1" id="KW-0175">Coiled coil</keyword>
<comment type="caution">
    <text evidence="3">The sequence shown here is derived from an EMBL/GenBank/DDBJ whole genome shotgun (WGS) entry which is preliminary data.</text>
</comment>